<evidence type="ECO:0000313" key="12">
    <source>
        <dbReference type="EMBL" id="ABW27393.1"/>
    </source>
</evidence>
<dbReference type="eggNOG" id="COG0209">
    <property type="taxonomic scope" value="Bacteria"/>
</dbReference>
<dbReference type="KEGG" id="amr:AM1_2383"/>
<reference evidence="12 13" key="1">
    <citation type="journal article" date="2008" name="Proc. Natl. Acad. Sci. U.S.A.">
        <title>Niche adaptation and genome expansion in the chlorophyll d-producing cyanobacterium Acaryochloris marina.</title>
        <authorList>
            <person name="Swingley W.D."/>
            <person name="Chen M."/>
            <person name="Cheung P.C."/>
            <person name="Conrad A.L."/>
            <person name="Dejesa L.C."/>
            <person name="Hao J."/>
            <person name="Honchak B.M."/>
            <person name="Karbach L.E."/>
            <person name="Kurdoglu A."/>
            <person name="Lahiri S."/>
            <person name="Mastrian S.D."/>
            <person name="Miyashita H."/>
            <person name="Page L."/>
            <person name="Ramakrishna P."/>
            <person name="Satoh S."/>
            <person name="Sattley W.M."/>
            <person name="Shimada Y."/>
            <person name="Taylor H.L."/>
            <person name="Tomo T."/>
            <person name="Tsuchiya T."/>
            <person name="Wang Z.T."/>
            <person name="Raymond J."/>
            <person name="Mimuro M."/>
            <person name="Blankenship R.E."/>
            <person name="Touchman J.W."/>
        </authorList>
    </citation>
    <scope>NUCLEOTIDE SEQUENCE [LARGE SCALE GENOMIC DNA]</scope>
    <source>
        <strain evidence="13">MBIC 11017</strain>
    </source>
</reference>
<dbReference type="PANTHER" id="PTHR43371">
    <property type="entry name" value="VITAMIN B12-DEPENDENT RIBONUCLEOTIDE REDUCTASE"/>
    <property type="match status" value="1"/>
</dbReference>
<dbReference type="AlphaFoldDB" id="B0C346"/>
<dbReference type="PANTHER" id="PTHR43371:SF1">
    <property type="entry name" value="RIBONUCLEOSIDE-DIPHOSPHATE REDUCTASE"/>
    <property type="match status" value="1"/>
</dbReference>
<evidence type="ECO:0000256" key="1">
    <source>
        <dbReference type="ARBA" id="ARBA00001922"/>
    </source>
</evidence>
<organism evidence="12 13">
    <name type="scientific">Acaryochloris marina (strain MBIC 11017)</name>
    <dbReference type="NCBI Taxonomy" id="329726"/>
    <lineage>
        <taxon>Bacteria</taxon>
        <taxon>Bacillati</taxon>
        <taxon>Cyanobacteriota</taxon>
        <taxon>Cyanophyceae</taxon>
        <taxon>Acaryochloridales</taxon>
        <taxon>Acaryochloridaceae</taxon>
        <taxon>Acaryochloris</taxon>
    </lineage>
</organism>
<keyword evidence="6 10" id="KW-0560">Oxidoreductase</keyword>
<dbReference type="HOGENOM" id="CLU_000404_2_3_3"/>
<proteinExistence type="inferred from homology"/>
<sequence length="649" mass="72652">MVATQSFITELSESQKAVLQKYLIEDEVSWEDVVHRVATYVASAESTPEQQSYWQEKFLSILQPMKFVPGGSILANCDHGTRGLLNCFVLSAEDHIHDITKLVSDSVLTTKFRGGVGINIGAEGSKGYIRQKGAPFQDGKALGPCAVLDMVSENSKKITTGNKARRGAFLFSMNWKHPDIWEFIQAKTQSTIDANFAKSVMEELAQLAQQDEPSQGKQEKLKALHTEVGTAWVETHLNPEGKRDRRWHNANISVQLDDEFFAKLDQGDEEANKLWQAMAENAHATADPGLLLIDNAKRRSPIRDFVTCTNPCGEIFLPPNSACNLGSLVLTKFVRRTAEGNIEIDWDDLAETVRIAIRFLDNVLDVSEFATPDQKHNVRDVFRQLGLGIMGWADYLKLARIPYDSARHLEEIDRWGSWIAAHAYRTSEAIAAEKGACGVWDQIKDIQTGNPFERWMDSEGNYYNGTEAHHNDRQDLTQVPRRNSTVLSIAPTGSIAQLAACSWAFEPDFGLTLWKQVFVDASRSQQNWVQILNPYLDELNLPEADAEIVKQTGSLADTNYGKQHPEIARSFKIAREIPPGWHILVQSKWQSWIDSSISKTINLPAHATVDEIKQIYRLAEKAGLKGVTIYRSGTLDSEPIKVGNSEKDS</sequence>
<dbReference type="EC" id="1.17.4.1" evidence="10"/>
<comment type="function">
    <text evidence="10">Catalyzes the reduction of ribonucleotides to deoxyribonucleotides. May function to provide a pool of deoxyribonucleotide precursors for DNA repair during oxygen limitation and/or for immediate growth after restoration of oxygen.</text>
</comment>
<gene>
    <name evidence="12" type="primary">nrd</name>
    <name evidence="12" type="ordered locus">AM1_2383</name>
</gene>
<feature type="domain" description="Ribonucleotide reductase large subunit C-terminal" evidence="11">
    <location>
        <begin position="86"/>
        <end position="630"/>
    </location>
</feature>
<dbReference type="InterPro" id="IPR050862">
    <property type="entry name" value="RdRp_reductase_class-2"/>
</dbReference>
<dbReference type="GO" id="GO:0031419">
    <property type="term" value="F:cobalamin binding"/>
    <property type="evidence" value="ECO:0007669"/>
    <property type="project" value="UniProtKB-KW"/>
</dbReference>
<keyword evidence="7" id="KW-1015">Disulfide bond</keyword>
<evidence type="ECO:0000259" key="11">
    <source>
        <dbReference type="Pfam" id="PF02867"/>
    </source>
</evidence>
<dbReference type="PRINTS" id="PR01183">
    <property type="entry name" value="RIBORDTASEM1"/>
</dbReference>
<dbReference type="NCBIfam" id="TIGR02504">
    <property type="entry name" value="NrdJ_Z"/>
    <property type="match status" value="1"/>
</dbReference>
<evidence type="ECO:0000256" key="5">
    <source>
        <dbReference type="ARBA" id="ARBA00022741"/>
    </source>
</evidence>
<evidence type="ECO:0000256" key="8">
    <source>
        <dbReference type="ARBA" id="ARBA00023285"/>
    </source>
</evidence>
<evidence type="ECO:0000256" key="10">
    <source>
        <dbReference type="RuleBase" id="RU364064"/>
    </source>
</evidence>
<evidence type="ECO:0000256" key="2">
    <source>
        <dbReference type="ARBA" id="ARBA00007405"/>
    </source>
</evidence>
<dbReference type="Gene3D" id="3.20.70.20">
    <property type="match status" value="1"/>
</dbReference>
<evidence type="ECO:0000256" key="3">
    <source>
        <dbReference type="ARBA" id="ARBA00022628"/>
    </source>
</evidence>
<evidence type="ECO:0000256" key="6">
    <source>
        <dbReference type="ARBA" id="ARBA00023002"/>
    </source>
</evidence>
<keyword evidence="3 10" id="KW-0846">Cobalamin</keyword>
<evidence type="ECO:0000313" key="13">
    <source>
        <dbReference type="Proteomes" id="UP000000268"/>
    </source>
</evidence>
<comment type="catalytic activity">
    <reaction evidence="9 10">
        <text>a 2'-deoxyribonucleoside 5'-diphosphate + [thioredoxin]-disulfide + H2O = a ribonucleoside 5'-diphosphate + [thioredoxin]-dithiol</text>
        <dbReference type="Rhea" id="RHEA:23252"/>
        <dbReference type="Rhea" id="RHEA-COMP:10698"/>
        <dbReference type="Rhea" id="RHEA-COMP:10700"/>
        <dbReference type="ChEBI" id="CHEBI:15377"/>
        <dbReference type="ChEBI" id="CHEBI:29950"/>
        <dbReference type="ChEBI" id="CHEBI:50058"/>
        <dbReference type="ChEBI" id="CHEBI:57930"/>
        <dbReference type="ChEBI" id="CHEBI:73316"/>
        <dbReference type="EC" id="1.17.4.1"/>
    </reaction>
</comment>
<evidence type="ECO:0000256" key="4">
    <source>
        <dbReference type="ARBA" id="ARBA00022634"/>
    </source>
</evidence>
<dbReference type="GO" id="GO:0004748">
    <property type="term" value="F:ribonucleoside-diphosphate reductase activity, thioredoxin disulfide as acceptor"/>
    <property type="evidence" value="ECO:0007669"/>
    <property type="project" value="UniProtKB-EC"/>
</dbReference>
<keyword evidence="4 10" id="KW-0237">DNA synthesis</keyword>
<comment type="cofactor">
    <cofactor evidence="1 10">
        <name>adenosylcob(III)alamin</name>
        <dbReference type="ChEBI" id="CHEBI:18408"/>
    </cofactor>
</comment>
<dbReference type="Proteomes" id="UP000000268">
    <property type="component" value="Chromosome"/>
</dbReference>
<dbReference type="GO" id="GO:0071897">
    <property type="term" value="P:DNA biosynthetic process"/>
    <property type="evidence" value="ECO:0007669"/>
    <property type="project" value="UniProtKB-KW"/>
</dbReference>
<accession>B0C346</accession>
<keyword evidence="8 10" id="KW-0170">Cobalt</keyword>
<dbReference type="STRING" id="329726.AM1_2383"/>
<keyword evidence="13" id="KW-1185">Reference proteome</keyword>
<comment type="similarity">
    <text evidence="2 10">Belongs to the ribonucleoside diphosphate reductase class-2 family.</text>
</comment>
<dbReference type="CDD" id="cd02888">
    <property type="entry name" value="RNR_II_dimer"/>
    <property type="match status" value="1"/>
</dbReference>
<dbReference type="RefSeq" id="WP_012162862.1">
    <property type="nucleotide sequence ID" value="NC_009925.1"/>
</dbReference>
<dbReference type="EMBL" id="CP000828">
    <property type="protein sequence ID" value="ABW27393.1"/>
    <property type="molecule type" value="Genomic_DNA"/>
</dbReference>
<dbReference type="OrthoDB" id="9763270at2"/>
<dbReference type="InterPro" id="IPR013344">
    <property type="entry name" value="RNR_NrdJ/NrdZ"/>
</dbReference>
<dbReference type="InterPro" id="IPR000788">
    <property type="entry name" value="RNR_lg_C"/>
</dbReference>
<protein>
    <recommendedName>
        <fullName evidence="10">Vitamin B12-dependent ribonucleotide reductase</fullName>
        <ecNumber evidence="10">1.17.4.1</ecNumber>
    </recommendedName>
</protein>
<evidence type="ECO:0000256" key="9">
    <source>
        <dbReference type="ARBA" id="ARBA00047754"/>
    </source>
</evidence>
<evidence type="ECO:0000256" key="7">
    <source>
        <dbReference type="ARBA" id="ARBA00023157"/>
    </source>
</evidence>
<dbReference type="GO" id="GO:0000166">
    <property type="term" value="F:nucleotide binding"/>
    <property type="evidence" value="ECO:0007669"/>
    <property type="project" value="UniProtKB-KW"/>
</dbReference>
<dbReference type="SUPFAM" id="SSF51998">
    <property type="entry name" value="PFL-like glycyl radical enzymes"/>
    <property type="match status" value="1"/>
</dbReference>
<name>B0C346_ACAM1</name>
<dbReference type="Pfam" id="PF02867">
    <property type="entry name" value="Ribonuc_red_lgC"/>
    <property type="match status" value="1"/>
</dbReference>
<keyword evidence="5 10" id="KW-0547">Nucleotide-binding</keyword>